<feature type="binding site" evidence="16">
    <location>
        <position position="66"/>
    </location>
    <ligand>
        <name>substrate</name>
    </ligand>
</feature>
<reference evidence="21" key="1">
    <citation type="submission" date="2017-09" db="EMBL/GenBank/DDBJ databases">
        <title>Depth-based differentiation of microbial function through sediment-hosted aquifers and enrichment of novel symbionts in the deep terrestrial subsurface.</title>
        <authorList>
            <person name="Probst A.J."/>
            <person name="Ladd B."/>
            <person name="Jarett J.K."/>
            <person name="Geller-Mcgrath D.E."/>
            <person name="Sieber C.M.K."/>
            <person name="Emerson J.B."/>
            <person name="Anantharaman K."/>
            <person name="Thomas B.C."/>
            <person name="Malmstrom R."/>
            <person name="Stieglmeier M."/>
            <person name="Klingl A."/>
            <person name="Woyke T."/>
            <person name="Ryan C.M."/>
            <person name="Banfield J.F."/>
        </authorList>
    </citation>
    <scope>NUCLEOTIDE SEQUENCE [LARGE SCALE GENOMIC DNA]</scope>
</reference>
<evidence type="ECO:0000256" key="9">
    <source>
        <dbReference type="ARBA" id="ARBA00022840"/>
    </source>
</evidence>
<keyword evidence="13" id="KW-0594">Phospholipid biosynthesis</keyword>
<dbReference type="Proteomes" id="UP000229385">
    <property type="component" value="Unassembled WGS sequence"/>
</dbReference>
<dbReference type="Pfam" id="PF01219">
    <property type="entry name" value="DAGK_prokar"/>
    <property type="match status" value="1"/>
</dbReference>
<comment type="subcellular location">
    <subcellularLocation>
        <location evidence="1">Cell membrane</location>
        <topology evidence="1">Multi-pass membrane protein</topology>
    </subcellularLocation>
</comment>
<evidence type="ECO:0000256" key="4">
    <source>
        <dbReference type="ARBA" id="ARBA00022516"/>
    </source>
</evidence>
<feature type="transmembrane region" description="Helical" evidence="19">
    <location>
        <begin position="28"/>
        <end position="47"/>
    </location>
</feature>
<dbReference type="GO" id="GO:0005524">
    <property type="term" value="F:ATP binding"/>
    <property type="evidence" value="ECO:0007669"/>
    <property type="project" value="UniProtKB-KW"/>
</dbReference>
<evidence type="ECO:0000256" key="8">
    <source>
        <dbReference type="ARBA" id="ARBA00022777"/>
    </source>
</evidence>
<evidence type="ECO:0000256" key="16">
    <source>
        <dbReference type="PIRSR" id="PIRSR600829-2"/>
    </source>
</evidence>
<evidence type="ECO:0000256" key="18">
    <source>
        <dbReference type="PIRSR" id="PIRSR600829-4"/>
    </source>
</evidence>
<feature type="binding site" evidence="18">
    <location>
        <position position="73"/>
    </location>
    <ligand>
        <name>a divalent metal cation</name>
        <dbReference type="ChEBI" id="CHEBI:60240"/>
    </ligand>
</feature>
<evidence type="ECO:0000256" key="7">
    <source>
        <dbReference type="ARBA" id="ARBA00022741"/>
    </source>
</evidence>
<feature type="binding site" evidence="17">
    <location>
        <position position="73"/>
    </location>
    <ligand>
        <name>ATP</name>
        <dbReference type="ChEBI" id="CHEBI:30616"/>
    </ligand>
</feature>
<evidence type="ECO:0000256" key="17">
    <source>
        <dbReference type="PIRSR" id="PIRSR600829-3"/>
    </source>
</evidence>
<comment type="cofactor">
    <cofactor evidence="18">
        <name>Mg(2+)</name>
        <dbReference type="ChEBI" id="CHEBI:18420"/>
    </cofactor>
    <text evidence="18">Mn(2+), Zn(2+), Cd(2+) and Co(2+) support activity to lesser extents.</text>
</comment>
<gene>
    <name evidence="20" type="ORF">CO174_05125</name>
</gene>
<evidence type="ECO:0000256" key="11">
    <source>
        <dbReference type="ARBA" id="ARBA00023098"/>
    </source>
</evidence>
<keyword evidence="3" id="KW-1003">Cell membrane</keyword>
<dbReference type="EMBL" id="PFWU01000050">
    <property type="protein sequence ID" value="PJA45078.1"/>
    <property type="molecule type" value="Genomic_DNA"/>
</dbReference>
<keyword evidence="9 17" id="KW-0067">ATP-binding</keyword>
<dbReference type="GO" id="GO:0005886">
    <property type="term" value="C:plasma membrane"/>
    <property type="evidence" value="ECO:0007669"/>
    <property type="project" value="UniProtKB-SubCell"/>
</dbReference>
<evidence type="ECO:0000313" key="21">
    <source>
        <dbReference type="Proteomes" id="UP000229385"/>
    </source>
</evidence>
<dbReference type="Gene3D" id="1.10.287.3610">
    <property type="match status" value="1"/>
</dbReference>
<evidence type="ECO:0000256" key="10">
    <source>
        <dbReference type="ARBA" id="ARBA00022989"/>
    </source>
</evidence>
<keyword evidence="10 19" id="KW-1133">Transmembrane helix</keyword>
<dbReference type="PANTHER" id="PTHR34299:SF1">
    <property type="entry name" value="DIACYLGLYCEROL KINASE"/>
    <property type="match status" value="1"/>
</dbReference>
<feature type="transmembrane region" description="Helical" evidence="19">
    <location>
        <begin position="93"/>
        <end position="113"/>
    </location>
</feature>
<dbReference type="InterPro" id="IPR036945">
    <property type="entry name" value="DAGK_sf"/>
</dbReference>
<evidence type="ECO:0000256" key="6">
    <source>
        <dbReference type="ARBA" id="ARBA00022692"/>
    </source>
</evidence>
<keyword evidence="4" id="KW-0444">Lipid biosynthesis</keyword>
<evidence type="ECO:0000256" key="14">
    <source>
        <dbReference type="ARBA" id="ARBA00023264"/>
    </source>
</evidence>
<proteinExistence type="inferred from homology"/>
<dbReference type="InterPro" id="IPR033717">
    <property type="entry name" value="UDPK"/>
</dbReference>
<evidence type="ECO:0000256" key="13">
    <source>
        <dbReference type="ARBA" id="ARBA00023209"/>
    </source>
</evidence>
<keyword evidence="14" id="KW-1208">Phospholipid metabolism</keyword>
<dbReference type="GO" id="GO:0016301">
    <property type="term" value="F:kinase activity"/>
    <property type="evidence" value="ECO:0007669"/>
    <property type="project" value="UniProtKB-KW"/>
</dbReference>
<keyword evidence="11" id="KW-0443">Lipid metabolism</keyword>
<keyword evidence="5" id="KW-0808">Transferase</keyword>
<dbReference type="InterPro" id="IPR000829">
    <property type="entry name" value="DAGK"/>
</dbReference>
<keyword evidence="18" id="KW-0479">Metal-binding</keyword>
<feature type="transmembrane region" description="Helical" evidence="19">
    <location>
        <begin position="53"/>
        <end position="72"/>
    </location>
</feature>
<evidence type="ECO:0000256" key="15">
    <source>
        <dbReference type="PIRSR" id="PIRSR600829-1"/>
    </source>
</evidence>
<keyword evidence="18" id="KW-0460">Magnesium</keyword>
<dbReference type="CDD" id="cd14265">
    <property type="entry name" value="UDPK_IM_like"/>
    <property type="match status" value="1"/>
</dbReference>
<comment type="caution">
    <text evidence="20">The sequence shown here is derived from an EMBL/GenBank/DDBJ whole genome shotgun (WGS) entry which is preliminary data.</text>
</comment>
<accession>A0A2M7XB14</accession>
<evidence type="ECO:0000313" key="20">
    <source>
        <dbReference type="EMBL" id="PJA45078.1"/>
    </source>
</evidence>
<dbReference type="GO" id="GO:0046872">
    <property type="term" value="F:metal ion binding"/>
    <property type="evidence" value="ECO:0007669"/>
    <property type="project" value="UniProtKB-KW"/>
</dbReference>
<evidence type="ECO:0000256" key="2">
    <source>
        <dbReference type="ARBA" id="ARBA00005967"/>
    </source>
</evidence>
<evidence type="ECO:0000256" key="1">
    <source>
        <dbReference type="ARBA" id="ARBA00004651"/>
    </source>
</evidence>
<name>A0A2M7XB14_9BACT</name>
<evidence type="ECO:0000256" key="5">
    <source>
        <dbReference type="ARBA" id="ARBA00022679"/>
    </source>
</evidence>
<dbReference type="AlphaFoldDB" id="A0A2M7XB14"/>
<feature type="binding site" evidence="17">
    <location>
        <begin position="91"/>
        <end position="92"/>
    </location>
    <ligand>
        <name>ATP</name>
        <dbReference type="ChEBI" id="CHEBI:30616"/>
    </ligand>
</feature>
<evidence type="ECO:0000256" key="3">
    <source>
        <dbReference type="ARBA" id="ARBA00022475"/>
    </source>
</evidence>
<feature type="binding site" evidence="17">
    <location>
        <position position="25"/>
    </location>
    <ligand>
        <name>ATP</name>
        <dbReference type="ChEBI" id="CHEBI:30616"/>
    </ligand>
</feature>
<dbReference type="GO" id="GO:0008654">
    <property type="term" value="P:phospholipid biosynthetic process"/>
    <property type="evidence" value="ECO:0007669"/>
    <property type="project" value="UniProtKB-KW"/>
</dbReference>
<comment type="similarity">
    <text evidence="2">Belongs to the bacterial diacylglycerol kinase family.</text>
</comment>
<sequence length="123" mass="13397">MMSVKQLKGSVTHAIHGVIVVFRSEQSFRIQVVAAALALIASVFFHITSNEFIVVILLIGAVLTLEMINSVFERIVDVFKPRIHPIVKEIKDIMAAAVLITSLIALLVGIEIFDGYLAALVLG</sequence>
<protein>
    <submittedName>
        <fullName evidence="20">Diacylglycerol kinase</fullName>
    </submittedName>
</protein>
<keyword evidence="12 19" id="KW-0472">Membrane</keyword>
<keyword evidence="8 20" id="KW-0418">Kinase</keyword>
<organism evidence="20 21">
    <name type="scientific">Candidatus Uhrbacteria bacterium CG_4_9_14_3_um_filter_50_9</name>
    <dbReference type="NCBI Taxonomy" id="1975035"/>
    <lineage>
        <taxon>Bacteria</taxon>
        <taxon>Candidatus Uhriibacteriota</taxon>
    </lineage>
</organism>
<feature type="binding site" evidence="18">
    <location>
        <position position="25"/>
    </location>
    <ligand>
        <name>a divalent metal cation</name>
        <dbReference type="ChEBI" id="CHEBI:60240"/>
    </ligand>
</feature>
<keyword evidence="7 17" id="KW-0547">Nucleotide-binding</keyword>
<keyword evidence="6 19" id="KW-0812">Transmembrane</keyword>
<evidence type="ECO:0000256" key="19">
    <source>
        <dbReference type="SAM" id="Phobius"/>
    </source>
</evidence>
<feature type="active site" description="Proton acceptor" evidence="15">
    <location>
        <position position="66"/>
    </location>
</feature>
<evidence type="ECO:0000256" key="12">
    <source>
        <dbReference type="ARBA" id="ARBA00023136"/>
    </source>
</evidence>
<dbReference type="PANTHER" id="PTHR34299">
    <property type="entry name" value="DIACYLGLYCEROL KINASE"/>
    <property type="match status" value="1"/>
</dbReference>